<gene>
    <name evidence="2" type="ORF">G3M99_12215</name>
</gene>
<dbReference type="InterPro" id="IPR011437">
    <property type="entry name" value="DUF1540"/>
</dbReference>
<evidence type="ECO:0000313" key="3">
    <source>
        <dbReference type="Proteomes" id="UP000481872"/>
    </source>
</evidence>
<reference evidence="2 3" key="1">
    <citation type="submission" date="2020-02" db="EMBL/GenBank/DDBJ databases">
        <title>Genome assembly of a novel Clostridium senegalense strain.</title>
        <authorList>
            <person name="Gupta T.B."/>
            <person name="Jauregui R."/>
            <person name="Maclean P."/>
            <person name="Nawarathana A."/>
            <person name="Brightwell G."/>
        </authorList>
    </citation>
    <scope>NUCLEOTIDE SEQUENCE [LARGE SCALE GENOMIC DNA]</scope>
    <source>
        <strain evidence="2 3">AGRFS4</strain>
    </source>
</reference>
<dbReference type="RefSeq" id="WP_061995788.1">
    <property type="nucleotide sequence ID" value="NZ_JAAGPU010000023.1"/>
</dbReference>
<evidence type="ECO:0000259" key="1">
    <source>
        <dbReference type="Pfam" id="PF07561"/>
    </source>
</evidence>
<feature type="domain" description="DUF1540" evidence="1">
    <location>
        <begin position="79"/>
        <end position="117"/>
    </location>
</feature>
<protein>
    <submittedName>
        <fullName evidence="2">DUF1540 domain-containing protein</fullName>
    </submittedName>
</protein>
<name>A0A6M0H5T4_9CLOT</name>
<organism evidence="2 3">
    <name type="scientific">Clostridium senegalense</name>
    <dbReference type="NCBI Taxonomy" id="1465809"/>
    <lineage>
        <taxon>Bacteria</taxon>
        <taxon>Bacillati</taxon>
        <taxon>Bacillota</taxon>
        <taxon>Clostridia</taxon>
        <taxon>Eubacteriales</taxon>
        <taxon>Clostridiaceae</taxon>
        <taxon>Clostridium</taxon>
    </lineage>
</organism>
<keyword evidence="3" id="KW-1185">Reference proteome</keyword>
<dbReference type="AlphaFoldDB" id="A0A6M0H5T4"/>
<evidence type="ECO:0000313" key="2">
    <source>
        <dbReference type="EMBL" id="NEU05604.1"/>
    </source>
</evidence>
<sequence>MNGSLSCNAQNCLYNANGLCGASVIKVRGGNAESSAFTQCDSFAEKGLKNSLANMFNMNIQGEIKQAFTNTSIEMYPKIECDARNCVYNIGNVCSADYIQINGQTALSSTRTECSTFKK</sequence>
<comment type="caution">
    <text evidence="2">The sequence shown here is derived from an EMBL/GenBank/DDBJ whole genome shotgun (WGS) entry which is preliminary data.</text>
</comment>
<dbReference type="Pfam" id="PF07561">
    <property type="entry name" value="DUF1540"/>
    <property type="match status" value="2"/>
</dbReference>
<feature type="domain" description="DUF1540" evidence="1">
    <location>
        <begin position="6"/>
        <end position="43"/>
    </location>
</feature>
<dbReference type="Proteomes" id="UP000481872">
    <property type="component" value="Unassembled WGS sequence"/>
</dbReference>
<dbReference type="EMBL" id="JAAGPU010000023">
    <property type="protein sequence ID" value="NEU05604.1"/>
    <property type="molecule type" value="Genomic_DNA"/>
</dbReference>
<proteinExistence type="predicted"/>
<accession>A0A6M0H5T4</accession>